<keyword evidence="7" id="KW-0816">Tricarboxylic acid cycle</keyword>
<dbReference type="EC" id="4.2.1.2" evidence="12"/>
<keyword evidence="9 12" id="KW-0408">Iron</keyword>
<dbReference type="Proteomes" id="UP000585665">
    <property type="component" value="Unassembled WGS sequence"/>
</dbReference>
<evidence type="ECO:0000256" key="5">
    <source>
        <dbReference type="ARBA" id="ARBA00011738"/>
    </source>
</evidence>
<evidence type="ECO:0000313" key="16">
    <source>
        <dbReference type="Proteomes" id="UP000585665"/>
    </source>
</evidence>
<gene>
    <name evidence="15" type="ORF">HUK82_04200</name>
</gene>
<feature type="domain" description="Fe-S hydro-lyase tartrate dehydratase alpha-type catalytic" evidence="13">
    <location>
        <begin position="57"/>
        <end position="339"/>
    </location>
</feature>
<dbReference type="Pfam" id="PF05681">
    <property type="entry name" value="Fumerase"/>
    <property type="match status" value="1"/>
</dbReference>
<dbReference type="GO" id="GO:0051539">
    <property type="term" value="F:4 iron, 4 sulfur cluster binding"/>
    <property type="evidence" value="ECO:0007669"/>
    <property type="project" value="UniProtKB-UniRule"/>
</dbReference>
<evidence type="ECO:0000256" key="9">
    <source>
        <dbReference type="ARBA" id="ARBA00023004"/>
    </source>
</evidence>
<protein>
    <recommendedName>
        <fullName evidence="12">Fumarate hydratase class I</fullName>
        <ecNumber evidence="12">4.2.1.2</ecNumber>
    </recommendedName>
</protein>
<evidence type="ECO:0000256" key="6">
    <source>
        <dbReference type="ARBA" id="ARBA00022485"/>
    </source>
</evidence>
<evidence type="ECO:0000256" key="10">
    <source>
        <dbReference type="ARBA" id="ARBA00023014"/>
    </source>
</evidence>
<feature type="domain" description="Fe-S hydro-lyase tartrate dehydratase beta-type catalytic" evidence="14">
    <location>
        <begin position="345"/>
        <end position="549"/>
    </location>
</feature>
<proteinExistence type="inferred from homology"/>
<comment type="catalytic activity">
    <reaction evidence="1 12">
        <text>(S)-malate = fumarate + H2O</text>
        <dbReference type="Rhea" id="RHEA:12460"/>
        <dbReference type="ChEBI" id="CHEBI:15377"/>
        <dbReference type="ChEBI" id="CHEBI:15589"/>
        <dbReference type="ChEBI" id="CHEBI:29806"/>
        <dbReference type="EC" id="4.2.1.2"/>
    </reaction>
</comment>
<evidence type="ECO:0000256" key="3">
    <source>
        <dbReference type="ARBA" id="ARBA00004859"/>
    </source>
</evidence>
<evidence type="ECO:0000256" key="11">
    <source>
        <dbReference type="ARBA" id="ARBA00023239"/>
    </source>
</evidence>
<evidence type="ECO:0000256" key="4">
    <source>
        <dbReference type="ARBA" id="ARBA00008876"/>
    </source>
</evidence>
<comment type="pathway">
    <text evidence="3">Carbohydrate metabolism; tricarboxylic acid cycle; (S)-malate from fumarate: step 1/1.</text>
</comment>
<dbReference type="InterPro" id="IPR004647">
    <property type="entry name" value="Fe-S_hydro-lyase_TtdB-typ_cat"/>
</dbReference>
<evidence type="ECO:0000259" key="13">
    <source>
        <dbReference type="Pfam" id="PF05681"/>
    </source>
</evidence>
<dbReference type="InterPro" id="IPR011167">
    <property type="entry name" value="Fe_dep_fumarate_hydratase"/>
</dbReference>
<evidence type="ECO:0000313" key="15">
    <source>
        <dbReference type="EMBL" id="NVN39768.1"/>
    </source>
</evidence>
<comment type="cofactor">
    <cofactor evidence="2 12">
        <name>[4Fe-4S] cluster</name>
        <dbReference type="ChEBI" id="CHEBI:49883"/>
    </cofactor>
</comment>
<comment type="subunit">
    <text evidence="5 12">Homodimer.</text>
</comment>
<evidence type="ECO:0000256" key="2">
    <source>
        <dbReference type="ARBA" id="ARBA00001966"/>
    </source>
</evidence>
<keyword evidence="10 12" id="KW-0411">Iron-sulfur</keyword>
<dbReference type="GO" id="GO:0006099">
    <property type="term" value="P:tricarboxylic acid cycle"/>
    <property type="evidence" value="ECO:0007669"/>
    <property type="project" value="UniProtKB-KW"/>
</dbReference>
<dbReference type="RefSeq" id="WP_176612749.1">
    <property type="nucleotide sequence ID" value="NZ_JABXXR010000016.1"/>
</dbReference>
<dbReference type="InterPro" id="IPR051208">
    <property type="entry name" value="Class-I_Fumarase/Tartrate_DH"/>
</dbReference>
<evidence type="ECO:0000256" key="12">
    <source>
        <dbReference type="PIRNR" id="PIRNR001394"/>
    </source>
</evidence>
<comment type="function">
    <text evidence="12">Catalyzes the reversible hydration of fumarate to (S)-malate.</text>
</comment>
<evidence type="ECO:0000259" key="14">
    <source>
        <dbReference type="Pfam" id="PF05683"/>
    </source>
</evidence>
<dbReference type="PANTHER" id="PTHR30389">
    <property type="entry name" value="FUMARATE HYDRATASE-RELATED"/>
    <property type="match status" value="1"/>
</dbReference>
<evidence type="ECO:0000256" key="8">
    <source>
        <dbReference type="ARBA" id="ARBA00022723"/>
    </source>
</evidence>
<dbReference type="GO" id="GO:0046872">
    <property type="term" value="F:metal ion binding"/>
    <property type="evidence" value="ECO:0007669"/>
    <property type="project" value="UniProtKB-UniRule"/>
</dbReference>
<organism evidence="15 16">
    <name type="scientific">Ameyamaea chiangmaiensis</name>
    <dbReference type="NCBI Taxonomy" id="442969"/>
    <lineage>
        <taxon>Bacteria</taxon>
        <taxon>Pseudomonadati</taxon>
        <taxon>Pseudomonadota</taxon>
        <taxon>Alphaproteobacteria</taxon>
        <taxon>Acetobacterales</taxon>
        <taxon>Acetobacteraceae</taxon>
        <taxon>Ameyamaea</taxon>
    </lineage>
</organism>
<keyword evidence="16" id="KW-1185">Reference proteome</keyword>
<keyword evidence="11 12" id="KW-0456">Lyase</keyword>
<dbReference type="EMBL" id="JABXXR010000016">
    <property type="protein sequence ID" value="NVN39768.1"/>
    <property type="molecule type" value="Genomic_DNA"/>
</dbReference>
<dbReference type="Gene3D" id="3.20.130.10">
    <property type="entry name" value="Fe-S hydro-lyase, tartrate dehydratase beta-type, catalytic domain"/>
    <property type="match status" value="1"/>
</dbReference>
<accession>A0A850P756</accession>
<dbReference type="AlphaFoldDB" id="A0A850P756"/>
<dbReference type="PANTHER" id="PTHR30389:SF0">
    <property type="entry name" value="FUMARATE HYDRATASE CLASS I, AEROBIC"/>
    <property type="match status" value="1"/>
</dbReference>
<dbReference type="SUPFAM" id="SSF117457">
    <property type="entry name" value="FumA C-terminal domain-like"/>
    <property type="match status" value="1"/>
</dbReference>
<dbReference type="InterPro" id="IPR004646">
    <property type="entry name" value="Fe-S_hydro-lyase_TtdA-typ_cat"/>
</dbReference>
<dbReference type="Pfam" id="PF05683">
    <property type="entry name" value="Fumerase_C"/>
    <property type="match status" value="1"/>
</dbReference>
<dbReference type="GO" id="GO:0004333">
    <property type="term" value="F:fumarate hydratase activity"/>
    <property type="evidence" value="ECO:0007669"/>
    <property type="project" value="UniProtKB-UniRule"/>
</dbReference>
<dbReference type="PIRSF" id="PIRSF001394">
    <property type="entry name" value="Fe_dep_fumar_hy"/>
    <property type="match status" value="1"/>
</dbReference>
<keyword evidence="6 12" id="KW-0004">4Fe-4S</keyword>
<evidence type="ECO:0000256" key="7">
    <source>
        <dbReference type="ARBA" id="ARBA00022532"/>
    </source>
</evidence>
<dbReference type="NCBIfam" id="TIGR00723">
    <property type="entry name" value="ttdB_fumA_fumB"/>
    <property type="match status" value="1"/>
</dbReference>
<name>A0A850P756_9PROT</name>
<reference evidence="15 16" key="1">
    <citation type="submission" date="2020-06" db="EMBL/GenBank/DDBJ databases">
        <title>Description of novel acetic acid bacteria.</title>
        <authorList>
            <person name="Sombolestani A."/>
        </authorList>
    </citation>
    <scope>NUCLEOTIDE SEQUENCE [LARGE SCALE GENOMIC DNA]</scope>
    <source>
        <strain evidence="15 16">LMG 27010</strain>
    </source>
</reference>
<evidence type="ECO:0000256" key="1">
    <source>
        <dbReference type="ARBA" id="ARBA00000929"/>
    </source>
</evidence>
<comment type="similarity">
    <text evidence="4 12">Belongs to the class-I fumarase family.</text>
</comment>
<sequence length="552" mass="59943">MTVVTKPAPAAKPFVFDPVIAPGADATPYRKLDLAGVSTSTHQGRTIVHVEPATLSELAARAFHEVAHLLRPAHLAQLAAILKDPEASDNDRFVALDLLKNACISAGGVLPMCQDTGTAIVFGKKGQRVWVEGNEEEAFSRGVYDTYTRTSLRYSQMAPLTMFEEVNTGTNLPVQCDLMASPGDVHPEEMELMFIAKGGGSANKTFLFQETRALLSTKDKLLEWLGTKIRTLGTSACPPYHLAIVIGGMSAEQTLKTVKLASTKWLDSLPTEGSPTGHAFRDVALEAEVHKLTQHLGIGAQFGGKYFCHDVRIVRLPRHGASLPVGMGVSCSADRQIRAKVTVEGVFLEQLETDPARFLPDTTHAHLGGEVVKVDLNQPMSEIRALLSRYPVKTRLALTGTVVVARDIAHAKFRERLERGEGLPHYLKDHPVYYAGPAKTPEGMPTGSFGPTTAGRMDSYVDMLQANGGSFVMLAKGNRSRAVKDACQKYGGFYLGSVGGPAARLAQDCIRKVDVLEYPELGMEAVWKIEVEDFPAFIVIDDKGHDFYDGLT</sequence>
<comment type="caution">
    <text evidence="15">The sequence shown here is derived from an EMBL/GenBank/DDBJ whole genome shotgun (WGS) entry which is preliminary data.</text>
</comment>
<dbReference type="InterPro" id="IPR036660">
    <property type="entry name" value="Fe-S_hydroAse_TtdB_cat_sf"/>
</dbReference>
<keyword evidence="8 12" id="KW-0479">Metal-binding</keyword>